<dbReference type="AlphaFoldDB" id="R7TPE0"/>
<sequence length="229" mass="26690">MQLRLLFLRRLKQLNYANGLNCRTVSSVISAGPPKRIYSTTTAALWTNLALKPIDFGQDIEEVERQHFFQHEVLPMNTLEDVALYLHGDRETANQRFQILVDNGPTTVVETTLFDILNNELFHVEFVRKVTTILTGRESDHDWSKDLFYMVTAATAYTLKRMDLVKDIVESEIERHFQSEAHHPENVDYTRILMTDEQILEMAVDRLSRSLQFNRGVAHLTEMEKYEPF</sequence>
<dbReference type="EnsemblMetazoa" id="CapteT227569">
    <property type="protein sequence ID" value="CapteP227569"/>
    <property type="gene ID" value="CapteG227569"/>
</dbReference>
<accession>R7TPE0</accession>
<proteinExistence type="predicted"/>
<dbReference type="Proteomes" id="UP000014760">
    <property type="component" value="Unassembled WGS sequence"/>
</dbReference>
<protein>
    <submittedName>
        <fullName evidence="1 2">Uncharacterized protein</fullName>
    </submittedName>
</protein>
<dbReference type="EMBL" id="AMQN01002645">
    <property type="status" value="NOT_ANNOTATED_CDS"/>
    <property type="molecule type" value="Genomic_DNA"/>
</dbReference>
<keyword evidence="3" id="KW-1185">Reference proteome</keyword>
<name>R7TPE0_CAPTE</name>
<evidence type="ECO:0000313" key="1">
    <source>
        <dbReference type="EMBL" id="ELT93366.1"/>
    </source>
</evidence>
<dbReference type="HOGENOM" id="CLU_1210792_0_0_1"/>
<evidence type="ECO:0000313" key="3">
    <source>
        <dbReference type="Proteomes" id="UP000014760"/>
    </source>
</evidence>
<reference evidence="3" key="1">
    <citation type="submission" date="2012-12" db="EMBL/GenBank/DDBJ databases">
        <authorList>
            <person name="Hellsten U."/>
            <person name="Grimwood J."/>
            <person name="Chapman J.A."/>
            <person name="Shapiro H."/>
            <person name="Aerts A."/>
            <person name="Otillar R.P."/>
            <person name="Terry A.Y."/>
            <person name="Boore J.L."/>
            <person name="Simakov O."/>
            <person name="Marletaz F."/>
            <person name="Cho S.-J."/>
            <person name="Edsinger-Gonzales E."/>
            <person name="Havlak P."/>
            <person name="Kuo D.-H."/>
            <person name="Larsson T."/>
            <person name="Lv J."/>
            <person name="Arendt D."/>
            <person name="Savage R."/>
            <person name="Osoegawa K."/>
            <person name="de Jong P."/>
            <person name="Lindberg D.R."/>
            <person name="Seaver E.C."/>
            <person name="Weisblat D.A."/>
            <person name="Putnam N.H."/>
            <person name="Grigoriev I.V."/>
            <person name="Rokhsar D.S."/>
        </authorList>
    </citation>
    <scope>NUCLEOTIDE SEQUENCE</scope>
    <source>
        <strain evidence="3">I ESC-2004</strain>
    </source>
</reference>
<reference evidence="1 3" key="2">
    <citation type="journal article" date="2013" name="Nature">
        <title>Insights into bilaterian evolution from three spiralian genomes.</title>
        <authorList>
            <person name="Simakov O."/>
            <person name="Marletaz F."/>
            <person name="Cho S.J."/>
            <person name="Edsinger-Gonzales E."/>
            <person name="Havlak P."/>
            <person name="Hellsten U."/>
            <person name="Kuo D.H."/>
            <person name="Larsson T."/>
            <person name="Lv J."/>
            <person name="Arendt D."/>
            <person name="Savage R."/>
            <person name="Osoegawa K."/>
            <person name="de Jong P."/>
            <person name="Grimwood J."/>
            <person name="Chapman J.A."/>
            <person name="Shapiro H."/>
            <person name="Aerts A."/>
            <person name="Otillar R.P."/>
            <person name="Terry A.Y."/>
            <person name="Boore J.L."/>
            <person name="Grigoriev I.V."/>
            <person name="Lindberg D.R."/>
            <person name="Seaver E.C."/>
            <person name="Weisblat D.A."/>
            <person name="Putnam N.H."/>
            <person name="Rokhsar D.S."/>
        </authorList>
    </citation>
    <scope>NUCLEOTIDE SEQUENCE</scope>
    <source>
        <strain evidence="1 3">I ESC-2004</strain>
    </source>
</reference>
<gene>
    <name evidence="1" type="ORF">CAPTEDRAFT_227569</name>
</gene>
<reference evidence="2" key="3">
    <citation type="submission" date="2015-06" db="UniProtKB">
        <authorList>
            <consortium name="EnsemblMetazoa"/>
        </authorList>
    </citation>
    <scope>IDENTIFICATION</scope>
</reference>
<evidence type="ECO:0000313" key="2">
    <source>
        <dbReference type="EnsemblMetazoa" id="CapteP227569"/>
    </source>
</evidence>
<organism evidence="1">
    <name type="scientific">Capitella teleta</name>
    <name type="common">Polychaete worm</name>
    <dbReference type="NCBI Taxonomy" id="283909"/>
    <lineage>
        <taxon>Eukaryota</taxon>
        <taxon>Metazoa</taxon>
        <taxon>Spiralia</taxon>
        <taxon>Lophotrochozoa</taxon>
        <taxon>Annelida</taxon>
        <taxon>Polychaeta</taxon>
        <taxon>Sedentaria</taxon>
        <taxon>Scolecida</taxon>
        <taxon>Capitellidae</taxon>
        <taxon>Capitella</taxon>
    </lineage>
</organism>
<dbReference type="EMBL" id="AMQN01002646">
    <property type="status" value="NOT_ANNOTATED_CDS"/>
    <property type="molecule type" value="Genomic_DNA"/>
</dbReference>
<dbReference type="EMBL" id="KB309773">
    <property type="protein sequence ID" value="ELT93366.1"/>
    <property type="molecule type" value="Genomic_DNA"/>
</dbReference>